<keyword evidence="4" id="KW-0699">rRNA-binding</keyword>
<evidence type="ECO:0000256" key="5">
    <source>
        <dbReference type="SAM" id="MobiDB-lite"/>
    </source>
</evidence>
<reference evidence="7" key="1">
    <citation type="submission" date="2017-09" db="EMBL/GenBank/DDBJ databases">
        <title>Depth-based differentiation of microbial function through sediment-hosted aquifers and enrichment of novel symbionts in the deep terrestrial subsurface.</title>
        <authorList>
            <person name="Probst A.J."/>
            <person name="Ladd B."/>
            <person name="Jarett J.K."/>
            <person name="Geller-Mcgrath D.E."/>
            <person name="Sieber C.M.K."/>
            <person name="Emerson J.B."/>
            <person name="Anantharaman K."/>
            <person name="Thomas B.C."/>
            <person name="Malmstrom R."/>
            <person name="Stieglmeier M."/>
            <person name="Klingl A."/>
            <person name="Woyke T."/>
            <person name="Ryan C.M."/>
            <person name="Banfield J.F."/>
        </authorList>
    </citation>
    <scope>NUCLEOTIDE SEQUENCE [LARGE SCALE GENOMIC DNA]</scope>
</reference>
<proteinExistence type="inferred from homology"/>
<feature type="region of interest" description="Disordered" evidence="5">
    <location>
        <begin position="17"/>
        <end position="41"/>
    </location>
</feature>
<evidence type="ECO:0000256" key="1">
    <source>
        <dbReference type="ARBA" id="ARBA00007320"/>
    </source>
</evidence>
<evidence type="ECO:0000313" key="6">
    <source>
        <dbReference type="EMBL" id="PIS06923.1"/>
    </source>
</evidence>
<dbReference type="NCBIfam" id="TIGR01071">
    <property type="entry name" value="rplO_bact"/>
    <property type="match status" value="1"/>
</dbReference>
<dbReference type="InterPro" id="IPR005749">
    <property type="entry name" value="Ribosomal_uL15_bac-type"/>
</dbReference>
<organism evidence="6 7">
    <name type="scientific">Candidatus Berkelbacteria bacterium CG10_big_fil_rev_8_21_14_0_10_43_14</name>
    <dbReference type="NCBI Taxonomy" id="1974515"/>
    <lineage>
        <taxon>Bacteria</taxon>
        <taxon>Candidatus Berkelbacteria</taxon>
    </lineage>
</organism>
<dbReference type="PANTHER" id="PTHR12934">
    <property type="entry name" value="50S RIBOSOMAL PROTEIN L15"/>
    <property type="match status" value="1"/>
</dbReference>
<dbReference type="GO" id="GO:0019843">
    <property type="term" value="F:rRNA binding"/>
    <property type="evidence" value="ECO:0007669"/>
    <property type="project" value="UniProtKB-UniRule"/>
</dbReference>
<gene>
    <name evidence="4 6" type="primary">rplO</name>
    <name evidence="6" type="ORF">COT79_02060</name>
</gene>
<dbReference type="GO" id="GO:0015934">
    <property type="term" value="C:large ribosomal subunit"/>
    <property type="evidence" value="ECO:0007669"/>
    <property type="project" value="InterPro"/>
</dbReference>
<comment type="function">
    <text evidence="4">Binds to the 23S rRNA.</text>
</comment>
<comment type="similarity">
    <text evidence="1 4">Belongs to the universal ribosomal protein uL15 family.</text>
</comment>
<dbReference type="PANTHER" id="PTHR12934:SF11">
    <property type="entry name" value="LARGE RIBOSOMAL SUBUNIT PROTEIN UL15M"/>
    <property type="match status" value="1"/>
</dbReference>
<keyword evidence="3 4" id="KW-0687">Ribonucleoprotein</keyword>
<feature type="compositionally biased region" description="Gly residues" evidence="5">
    <location>
        <begin position="20"/>
        <end position="34"/>
    </location>
</feature>
<protein>
    <recommendedName>
        <fullName evidence="4">Large ribosomal subunit protein uL15</fullName>
    </recommendedName>
</protein>
<evidence type="ECO:0000313" key="7">
    <source>
        <dbReference type="Proteomes" id="UP000231162"/>
    </source>
</evidence>
<dbReference type="HAMAP" id="MF_01341">
    <property type="entry name" value="Ribosomal_uL15"/>
    <property type="match status" value="1"/>
</dbReference>
<keyword evidence="2 4" id="KW-0689">Ribosomal protein</keyword>
<dbReference type="InterPro" id="IPR036227">
    <property type="entry name" value="Ribosomal_uL15/eL18_sf"/>
</dbReference>
<keyword evidence="4" id="KW-0694">RNA-binding</keyword>
<dbReference type="GO" id="GO:0006412">
    <property type="term" value="P:translation"/>
    <property type="evidence" value="ECO:0007669"/>
    <property type="project" value="UniProtKB-UniRule"/>
</dbReference>
<dbReference type="AlphaFoldDB" id="A0A2M6R8R5"/>
<name>A0A2M6R8R5_9BACT</name>
<sequence>MAIVTITKSLYNSTKKRVGRGVGTGKGKTSGRGTKGQKSRTGYKIPRLFEGGQTSIIARLPKAKGFSSSRIQPQTVALSRLVSLAPKTIVNKKLLFSLGIINNPKQSVKIVDSLESPKDISFRGVILTQSVQEKYKHMVATH</sequence>
<evidence type="ECO:0000256" key="3">
    <source>
        <dbReference type="ARBA" id="ARBA00023274"/>
    </source>
</evidence>
<dbReference type="EMBL" id="PEZX01000029">
    <property type="protein sequence ID" value="PIS06923.1"/>
    <property type="molecule type" value="Genomic_DNA"/>
</dbReference>
<dbReference type="InterPro" id="IPR030878">
    <property type="entry name" value="Ribosomal_uL15"/>
</dbReference>
<evidence type="ECO:0000256" key="4">
    <source>
        <dbReference type="HAMAP-Rule" id="MF_01341"/>
    </source>
</evidence>
<evidence type="ECO:0000256" key="2">
    <source>
        <dbReference type="ARBA" id="ARBA00022980"/>
    </source>
</evidence>
<comment type="caution">
    <text evidence="6">The sequence shown here is derived from an EMBL/GenBank/DDBJ whole genome shotgun (WGS) entry which is preliminary data.</text>
</comment>
<dbReference type="SUPFAM" id="SSF52080">
    <property type="entry name" value="Ribosomal proteins L15p and L18e"/>
    <property type="match status" value="1"/>
</dbReference>
<accession>A0A2M6R8R5</accession>
<comment type="subunit">
    <text evidence="4">Part of the 50S ribosomal subunit.</text>
</comment>
<dbReference type="GO" id="GO:0003735">
    <property type="term" value="F:structural constituent of ribosome"/>
    <property type="evidence" value="ECO:0007669"/>
    <property type="project" value="InterPro"/>
</dbReference>
<dbReference type="Proteomes" id="UP000231162">
    <property type="component" value="Unassembled WGS sequence"/>
</dbReference>